<dbReference type="Proteomes" id="UP000317180">
    <property type="component" value="Unassembled WGS sequence"/>
</dbReference>
<organism evidence="1 2">
    <name type="scientific">Brevibacillus agri</name>
    <dbReference type="NCBI Taxonomy" id="51101"/>
    <lineage>
        <taxon>Bacteria</taxon>
        <taxon>Bacillati</taxon>
        <taxon>Bacillota</taxon>
        <taxon>Bacilli</taxon>
        <taxon>Bacillales</taxon>
        <taxon>Paenibacillaceae</taxon>
        <taxon>Brevibacillus</taxon>
    </lineage>
</organism>
<name>A0ABQ0SU31_9BACL</name>
<evidence type="ECO:0000313" key="2">
    <source>
        <dbReference type="Proteomes" id="UP000317180"/>
    </source>
</evidence>
<evidence type="ECO:0008006" key="3">
    <source>
        <dbReference type="Google" id="ProtNLM"/>
    </source>
</evidence>
<dbReference type="SUPFAM" id="SSF55729">
    <property type="entry name" value="Acyl-CoA N-acyltransferases (Nat)"/>
    <property type="match status" value="1"/>
</dbReference>
<comment type="caution">
    <text evidence="1">The sequence shown here is derived from an EMBL/GenBank/DDBJ whole genome shotgun (WGS) entry which is preliminary data.</text>
</comment>
<reference evidence="1 2" key="1">
    <citation type="submission" date="2019-06" db="EMBL/GenBank/DDBJ databases">
        <title>Whole genome shotgun sequence of Brevibacillus agri NBRC 15538.</title>
        <authorList>
            <person name="Hosoyama A."/>
            <person name="Uohara A."/>
            <person name="Ohji S."/>
            <person name="Ichikawa N."/>
        </authorList>
    </citation>
    <scope>NUCLEOTIDE SEQUENCE [LARGE SCALE GENOMIC DNA]</scope>
    <source>
        <strain evidence="1 2">NBRC 15538</strain>
    </source>
</reference>
<gene>
    <name evidence="1" type="ORF">BAG01nite_33630</name>
</gene>
<sequence length="69" mass="7484">MNMRIASAKDAPILTSLMHAAFQAAVPPSSALSETVEDVATQLAEEREQAAICWRDDHPAGMVRFLVES</sequence>
<dbReference type="InterPro" id="IPR016181">
    <property type="entry name" value="Acyl_CoA_acyltransferase"/>
</dbReference>
<protein>
    <recommendedName>
        <fullName evidence="3">GNAT family N-acetyltransferase</fullName>
    </recommendedName>
</protein>
<accession>A0ABQ0SU31</accession>
<dbReference type="GeneID" id="82813845"/>
<dbReference type="EMBL" id="BJOD01000038">
    <property type="protein sequence ID" value="GED27261.1"/>
    <property type="molecule type" value="Genomic_DNA"/>
</dbReference>
<evidence type="ECO:0000313" key="1">
    <source>
        <dbReference type="EMBL" id="GED27261.1"/>
    </source>
</evidence>
<keyword evidence="2" id="KW-1185">Reference proteome</keyword>
<dbReference type="RefSeq" id="WP_165328992.1">
    <property type="nucleotide sequence ID" value="NZ_BJOD01000038.1"/>
</dbReference>
<proteinExistence type="predicted"/>